<protein>
    <submittedName>
        <fullName evidence="1">Uncharacterized protein</fullName>
    </submittedName>
</protein>
<accession>A0ACB8UYT5</accession>
<sequence>MPPLQKAAEISDRSNDDYIAQLLTQDARSAPKPNTRFLQHILRETDTHNANLKRKEEYEAREKHRKLQRERKFSRESKHDTRERESKRRRVESSEDKERDRRKRRSDRSRDYSSEREESTSTSINHSTERNRKHNSDPRLRQESHRHRHHRRHEYDDKYERYDKRGKSKHSSDSRRSYEHKSSSKRRSDRQNHDNKTVKKDAPKSANSLDRQIAHDSDDSDVHTTRSIDSDPLSSLIGPQPPSKADARDPPTIPRGRGAYKVNTSNIDSHFAEEYDPSTDILPGEDNLNSGKNSRRPVAGLATEDDDWDMALEALRDRVAWKQRGAERLREAGFGDNVVERWENTKAFAGLDNCGGDGDMADVKWAKKGEGREWDRGKVVDEGGDISIKPMW</sequence>
<gene>
    <name evidence="1" type="ORF">LOY88_002505</name>
</gene>
<evidence type="ECO:0000313" key="1">
    <source>
        <dbReference type="EMBL" id="KAI2388522.1"/>
    </source>
</evidence>
<organism evidence="1">
    <name type="scientific">Ophidiomyces ophidiicola</name>
    <dbReference type="NCBI Taxonomy" id="1387563"/>
    <lineage>
        <taxon>Eukaryota</taxon>
        <taxon>Fungi</taxon>
        <taxon>Dikarya</taxon>
        <taxon>Ascomycota</taxon>
        <taxon>Pezizomycotina</taxon>
        <taxon>Eurotiomycetes</taxon>
        <taxon>Eurotiomycetidae</taxon>
        <taxon>Onygenales</taxon>
        <taxon>Onygenaceae</taxon>
        <taxon>Ophidiomyces</taxon>
    </lineage>
</organism>
<dbReference type="EMBL" id="JALBCA010000030">
    <property type="protein sequence ID" value="KAI2388522.1"/>
    <property type="molecule type" value="Genomic_DNA"/>
</dbReference>
<proteinExistence type="predicted"/>
<reference evidence="1" key="1">
    <citation type="journal article" date="2022" name="bioRxiv">
        <title>Population genetic analysis of Ophidiomyces ophidiicola, the causative agent of snake fungal disease, indicates recent introductions to the USA.</title>
        <authorList>
            <person name="Ladner J.T."/>
            <person name="Palmer J.M."/>
            <person name="Ettinger C.L."/>
            <person name="Stajich J.E."/>
            <person name="Farrell T.M."/>
            <person name="Glorioso B.M."/>
            <person name="Lawson B."/>
            <person name="Price S.J."/>
            <person name="Stengle A.G."/>
            <person name="Grear D.A."/>
            <person name="Lorch J.M."/>
        </authorList>
    </citation>
    <scope>NUCLEOTIDE SEQUENCE</scope>
    <source>
        <strain evidence="1">NWHC 24266-5</strain>
    </source>
</reference>
<name>A0ACB8UYT5_9EURO</name>
<comment type="caution">
    <text evidence="1">The sequence shown here is derived from an EMBL/GenBank/DDBJ whole genome shotgun (WGS) entry which is preliminary data.</text>
</comment>